<keyword evidence="7" id="KW-0865">Zymogen</keyword>
<feature type="active site" description="Charge relay system" evidence="8">
    <location>
        <position position="514"/>
    </location>
</feature>
<keyword evidence="6 8" id="KW-0106">Calcium</keyword>
<evidence type="ECO:0000256" key="4">
    <source>
        <dbReference type="ARBA" id="ARBA00022801"/>
    </source>
</evidence>
<organism evidence="11 12">
    <name type="scientific">Diaporthe australafricana</name>
    <dbReference type="NCBI Taxonomy" id="127596"/>
    <lineage>
        <taxon>Eukaryota</taxon>
        <taxon>Fungi</taxon>
        <taxon>Dikarya</taxon>
        <taxon>Ascomycota</taxon>
        <taxon>Pezizomycotina</taxon>
        <taxon>Sordariomycetes</taxon>
        <taxon>Sordariomycetidae</taxon>
        <taxon>Diaporthales</taxon>
        <taxon>Diaporthaceae</taxon>
        <taxon>Diaporthe</taxon>
    </lineage>
</organism>
<comment type="caution">
    <text evidence="11">The sequence shown here is derived from an EMBL/GenBank/DDBJ whole genome shotgun (WGS) entry which is preliminary data.</text>
</comment>
<keyword evidence="9" id="KW-0732">Signal</keyword>
<name>A0ABR3WLC6_9PEZI</name>
<keyword evidence="2 8" id="KW-0645">Protease</keyword>
<feature type="domain" description="Peptidase S53" evidence="10">
    <location>
        <begin position="209"/>
        <end position="603"/>
    </location>
</feature>
<accession>A0ABR3WLC6</accession>
<keyword evidence="3 8" id="KW-0479">Metal-binding</keyword>
<feature type="binding site" evidence="8">
    <location>
        <position position="585"/>
    </location>
    <ligand>
        <name>Ca(2+)</name>
        <dbReference type="ChEBI" id="CHEBI:29108"/>
    </ligand>
</feature>
<evidence type="ECO:0000256" key="7">
    <source>
        <dbReference type="ARBA" id="ARBA00023145"/>
    </source>
</evidence>
<dbReference type="PANTHER" id="PTHR14218:SF15">
    <property type="entry name" value="TRIPEPTIDYL-PEPTIDASE 1"/>
    <property type="match status" value="1"/>
</dbReference>
<gene>
    <name evidence="11" type="ORF">Daus18300_007758</name>
</gene>
<dbReference type="InterPro" id="IPR015366">
    <property type="entry name" value="S53_propep"/>
</dbReference>
<evidence type="ECO:0000256" key="5">
    <source>
        <dbReference type="ARBA" id="ARBA00022825"/>
    </source>
</evidence>
<dbReference type="SUPFAM" id="SSF54897">
    <property type="entry name" value="Protease propeptides/inhibitors"/>
    <property type="match status" value="1"/>
</dbReference>
<dbReference type="InterPro" id="IPR050819">
    <property type="entry name" value="Tripeptidyl-peptidase_I"/>
</dbReference>
<feature type="active site" description="Charge relay system" evidence="8">
    <location>
        <position position="293"/>
    </location>
</feature>
<dbReference type="EMBL" id="JAWRVE010000069">
    <property type="protein sequence ID" value="KAL1864334.1"/>
    <property type="molecule type" value="Genomic_DNA"/>
</dbReference>
<sequence>MAPLLPSALWVLVLATATQARPASQWAVHETAIVPSDWKYVGQPEVDTTVTRVSISLQQPGLDELRRRLDQISDIDNADYGAHLSRGQLEAYQEPAAEAVHNVMDWLSEHGIEDRLAQKYWISFNATVGLVNSLLRCNLSEYETPRSQRVLRATEYSLPSELAQHIQFVYPLTQFLESSARRNFNDEGSMDVARASRRQASWPATCSENVTPDCLVDLYNITYTPPDSSSGSTIGVAGFLEEYPSQSSLRDFLVNHSPQRTGASYSPDYNFTVVSINGGNATNEGSGGEAFLDTFYTALFTQPLPISYLSTGGRGQYIGPNGTDLTNTSANGNEPWVEFLQYLLAAEDADLPKVLSVSYTDDEQAVSRPYALHVCDLFMQLAARGVSVIAASGDGGAAGTASSTNCVVNSGDPDEPPQFIPTFPASCPYVTSIGATGRFIPWQPASFSSGGFSNYFPAPSWQAKDTSAYIKALNGTRDGWFNASGRGIPDLTLVGSRFLLGGEGKYAFTTKGTSASTPVWASIITLINDKRLRAGKPVLGFLNPILYSNSVRAALVDVAEGSVGGCSLNNGQDFVTGWDAATGWDPTSGLGVPDFGALMEVLG</sequence>
<evidence type="ECO:0000256" key="2">
    <source>
        <dbReference type="ARBA" id="ARBA00022670"/>
    </source>
</evidence>
<keyword evidence="4 8" id="KW-0378">Hydrolase</keyword>
<evidence type="ECO:0000256" key="8">
    <source>
        <dbReference type="PROSITE-ProRule" id="PRU01032"/>
    </source>
</evidence>
<feature type="active site" description="Charge relay system" evidence="8">
    <location>
        <position position="289"/>
    </location>
</feature>
<dbReference type="PANTHER" id="PTHR14218">
    <property type="entry name" value="PROTEASE S8 TRIPEPTIDYL PEPTIDASE I CLN2"/>
    <property type="match status" value="1"/>
</dbReference>
<dbReference type="Pfam" id="PF09286">
    <property type="entry name" value="Pro-kuma_activ"/>
    <property type="match status" value="1"/>
</dbReference>
<evidence type="ECO:0000256" key="1">
    <source>
        <dbReference type="ARBA" id="ARBA00004239"/>
    </source>
</evidence>
<evidence type="ECO:0000313" key="11">
    <source>
        <dbReference type="EMBL" id="KAL1864334.1"/>
    </source>
</evidence>
<reference evidence="11 12" key="1">
    <citation type="journal article" date="2024" name="IMA Fungus">
        <title>IMA Genome - F19 : A genome assembly and annotation guide to empower mycologists, including annotated draft genome sequences of Ceratocystis pirilliformis, Diaporthe australafricana, Fusarium ophioides, Paecilomyces lecythidis, and Sporothrix stenoceras.</title>
        <authorList>
            <person name="Aylward J."/>
            <person name="Wilson A.M."/>
            <person name="Visagie C.M."/>
            <person name="Spraker J."/>
            <person name="Barnes I."/>
            <person name="Buitendag C."/>
            <person name="Ceriani C."/>
            <person name="Del Mar Angel L."/>
            <person name="du Plessis D."/>
            <person name="Fuchs T."/>
            <person name="Gasser K."/>
            <person name="Kramer D."/>
            <person name="Li W."/>
            <person name="Munsamy K."/>
            <person name="Piso A."/>
            <person name="Price J.L."/>
            <person name="Sonnekus B."/>
            <person name="Thomas C."/>
            <person name="van der Nest A."/>
            <person name="van Dijk A."/>
            <person name="van Heerden A."/>
            <person name="van Vuuren N."/>
            <person name="Yilmaz N."/>
            <person name="Duong T.A."/>
            <person name="van der Merwe N.A."/>
            <person name="Wingfield M.J."/>
            <person name="Wingfield B.D."/>
        </authorList>
    </citation>
    <scope>NUCLEOTIDE SEQUENCE [LARGE SCALE GENOMIC DNA]</scope>
    <source>
        <strain evidence="11 12">CMW 18300</strain>
    </source>
</reference>
<evidence type="ECO:0000313" key="12">
    <source>
        <dbReference type="Proteomes" id="UP001583177"/>
    </source>
</evidence>
<dbReference type="CDD" id="cd04056">
    <property type="entry name" value="Peptidases_S53"/>
    <property type="match status" value="1"/>
</dbReference>
<keyword evidence="12" id="KW-1185">Reference proteome</keyword>
<evidence type="ECO:0000256" key="3">
    <source>
        <dbReference type="ARBA" id="ARBA00022723"/>
    </source>
</evidence>
<feature type="binding site" evidence="8">
    <location>
        <position position="583"/>
    </location>
    <ligand>
        <name>Ca(2+)</name>
        <dbReference type="ChEBI" id="CHEBI:29108"/>
    </ligand>
</feature>
<feature type="binding site" evidence="8">
    <location>
        <position position="558"/>
    </location>
    <ligand>
        <name>Ca(2+)</name>
        <dbReference type="ChEBI" id="CHEBI:29108"/>
    </ligand>
</feature>
<dbReference type="SMART" id="SM00944">
    <property type="entry name" value="Pro-kuma_activ"/>
    <property type="match status" value="1"/>
</dbReference>
<feature type="chain" id="PRO_5046972389" description="Peptidase S53 domain-containing protein" evidence="9">
    <location>
        <begin position="21"/>
        <end position="603"/>
    </location>
</feature>
<dbReference type="InterPro" id="IPR030400">
    <property type="entry name" value="Sedolisin_dom"/>
</dbReference>
<dbReference type="Gene3D" id="3.40.50.200">
    <property type="entry name" value="Peptidase S8/S53 domain"/>
    <property type="match status" value="1"/>
</dbReference>
<feature type="binding site" evidence="8">
    <location>
        <position position="557"/>
    </location>
    <ligand>
        <name>Ca(2+)</name>
        <dbReference type="ChEBI" id="CHEBI:29108"/>
    </ligand>
</feature>
<proteinExistence type="predicted"/>
<comment type="subcellular location">
    <subcellularLocation>
        <location evidence="1">Secreted</location>
        <location evidence="1">Extracellular space</location>
    </subcellularLocation>
</comment>
<dbReference type="SUPFAM" id="SSF52743">
    <property type="entry name" value="Subtilisin-like"/>
    <property type="match status" value="1"/>
</dbReference>
<evidence type="ECO:0000256" key="9">
    <source>
        <dbReference type="SAM" id="SignalP"/>
    </source>
</evidence>
<dbReference type="PROSITE" id="PS51695">
    <property type="entry name" value="SEDOLISIN"/>
    <property type="match status" value="1"/>
</dbReference>
<dbReference type="InterPro" id="IPR036852">
    <property type="entry name" value="Peptidase_S8/S53_dom_sf"/>
</dbReference>
<protein>
    <recommendedName>
        <fullName evidence="10">Peptidase S53 domain-containing protein</fullName>
    </recommendedName>
</protein>
<keyword evidence="5 8" id="KW-0720">Serine protease</keyword>
<feature type="signal peptide" evidence="9">
    <location>
        <begin position="1"/>
        <end position="20"/>
    </location>
</feature>
<evidence type="ECO:0000259" key="10">
    <source>
        <dbReference type="PROSITE" id="PS51695"/>
    </source>
</evidence>
<dbReference type="Proteomes" id="UP001583177">
    <property type="component" value="Unassembled WGS sequence"/>
</dbReference>
<comment type="cofactor">
    <cofactor evidence="8">
        <name>Ca(2+)</name>
        <dbReference type="ChEBI" id="CHEBI:29108"/>
    </cofactor>
    <text evidence="8">Binds 1 Ca(2+) ion per subunit.</text>
</comment>
<dbReference type="CDD" id="cd11377">
    <property type="entry name" value="Pro-peptidase_S53"/>
    <property type="match status" value="1"/>
</dbReference>
<evidence type="ECO:0000256" key="6">
    <source>
        <dbReference type="ARBA" id="ARBA00022837"/>
    </source>
</evidence>